<dbReference type="FunFam" id="2.170.120.12:FF:000003">
    <property type="entry name" value="Dna-directed rna polymerases i and iii subunit"/>
    <property type="match status" value="1"/>
</dbReference>
<dbReference type="InterPro" id="IPR011262">
    <property type="entry name" value="DNA-dir_RNA_pol_insert"/>
</dbReference>
<dbReference type="Proteomes" id="UP000036681">
    <property type="component" value="Unplaced"/>
</dbReference>
<dbReference type="InterPro" id="IPR050518">
    <property type="entry name" value="Rpo3/RPB3_RNA_Pol_subunit"/>
</dbReference>
<reference evidence="9" key="1">
    <citation type="submission" date="2023-03" db="UniProtKB">
        <authorList>
            <consortium name="WormBaseParasite"/>
        </authorList>
    </citation>
    <scope>IDENTIFICATION</scope>
</reference>
<dbReference type="SUPFAM" id="SSF56553">
    <property type="entry name" value="Insert subdomain of RNA polymerase alpha subunit"/>
    <property type="match status" value="1"/>
</dbReference>
<dbReference type="GO" id="GO:0006351">
    <property type="term" value="P:DNA-templated transcription"/>
    <property type="evidence" value="ECO:0007669"/>
    <property type="project" value="InterPro"/>
</dbReference>
<dbReference type="GO" id="GO:0005736">
    <property type="term" value="C:RNA polymerase I complex"/>
    <property type="evidence" value="ECO:0007669"/>
    <property type="project" value="TreeGrafter"/>
</dbReference>
<keyword evidence="8" id="KW-1185">Reference proteome</keyword>
<evidence type="ECO:0000259" key="7">
    <source>
        <dbReference type="SMART" id="SM00662"/>
    </source>
</evidence>
<dbReference type="GO" id="GO:0003899">
    <property type="term" value="F:DNA-directed RNA polymerase activity"/>
    <property type="evidence" value="ECO:0007669"/>
    <property type="project" value="InterPro"/>
</dbReference>
<evidence type="ECO:0000256" key="6">
    <source>
        <dbReference type="ARBA" id="ARBA00025804"/>
    </source>
</evidence>
<dbReference type="InterPro" id="IPR036603">
    <property type="entry name" value="RBP11-like"/>
</dbReference>
<sequence>MGASCFRCYLCLNCDRSLSRTTDKSPSSPRNLHWIHSMADLVIVIGSAVLSLFVLAVGALFTLSWLTPWPKRTRQDLLRKVFVYDPSGVEQDPFTNLLHESPDSRPRHTSPSRYLSLVVPAMNEKERLPIMLDECLPYLESRSKKDSWFTFEVIVVDDGSMDGTADVAFEYSVKYGSDIVKVLRLKQNRGKGGAVRCGVMCCRGSMILFADADGATRFAELEKLENELLRCTTADGSLPKDIANFDWSFPAIAVGSRAHMEVESIAKRSLARTLLMIGFHILVYLFSVKTIRDTQCGFKLFTRGAAARLFPVLHIERWAFDVELLYLAERYRYPVREVAVTWHEVDGSKIVPIWSWMQMGRDLLLIWFRYFIANSGGFPQLLPEVRSVGRLLSQLANYTCNAGILKRTDERELVESDGEVRRYILIDCHPAVCLFCGMSVNVSPLQTYDTNSDFAMEEEKWDVERYISRIKIDIINESDDEMTLEFDVIHVEAPIANAMRRILLAEVPTMAFEKIYLYQNTSIIQDEVLCHRLGLLPIRADPRLFEMPLTKVIGINETGVDVDEEPPGDPKRNLIFELKVSCKRKPNAPKSATDPQEIFDNAVVYSKSFEWIPIGDQATSLPYPPNMVHDDILVAKLRPGQEIEARCHCVKGIGRDHAKFSPVATASYRLLPDIVIKEKFSGEDAERIKNSFSDGVIGIDADGFAYVKDARRDTCSRNILRHEDLAEHIELSRRKDHFIFSVESTGALKSSELVVEACRVMEEKCRTLKSIFEEKLQKIAL</sequence>
<dbReference type="Pfam" id="PF01000">
    <property type="entry name" value="RNA_pol_A_bac"/>
    <property type="match status" value="1"/>
</dbReference>
<comment type="similarity">
    <text evidence="6">Belongs to the archaeal Rpo3/eukaryotic RPB3 RNA polymerase subunit family.</text>
</comment>
<dbReference type="InterPro" id="IPR035518">
    <property type="entry name" value="DPG_synthase"/>
</dbReference>
<dbReference type="SUPFAM" id="SSF53448">
    <property type="entry name" value="Nucleotide-diphospho-sugar transferases"/>
    <property type="match status" value="1"/>
</dbReference>
<keyword evidence="4" id="KW-0804">Transcription</keyword>
<dbReference type="HAMAP" id="MF_00320">
    <property type="entry name" value="RNApol_arch_Rpo3"/>
    <property type="match status" value="1"/>
</dbReference>
<dbReference type="InterPro" id="IPR029044">
    <property type="entry name" value="Nucleotide-diphossugar_trans"/>
</dbReference>
<evidence type="ECO:0000256" key="5">
    <source>
        <dbReference type="ARBA" id="ARBA00023242"/>
    </source>
</evidence>
<dbReference type="Pfam" id="PF01193">
    <property type="entry name" value="RNA_pol_L"/>
    <property type="match status" value="1"/>
</dbReference>
<comment type="subcellular location">
    <subcellularLocation>
        <location evidence="1">Nucleus</location>
    </subcellularLocation>
</comment>
<dbReference type="Gene3D" id="2.170.120.12">
    <property type="entry name" value="DNA-directed RNA polymerase, insert domain"/>
    <property type="match status" value="1"/>
</dbReference>
<dbReference type="CDD" id="cd07032">
    <property type="entry name" value="RNAP_I_II_AC40"/>
    <property type="match status" value="1"/>
</dbReference>
<dbReference type="GO" id="GO:0005666">
    <property type="term" value="C:RNA polymerase III complex"/>
    <property type="evidence" value="ECO:0007669"/>
    <property type="project" value="TreeGrafter"/>
</dbReference>
<dbReference type="Gene3D" id="3.30.1360.10">
    <property type="entry name" value="RNA polymerase, RBP11-like subunit"/>
    <property type="match status" value="1"/>
</dbReference>
<name>A0A9J2P0E8_ASCLU</name>
<evidence type="ECO:0000256" key="2">
    <source>
        <dbReference type="ARBA" id="ARBA00022083"/>
    </source>
</evidence>
<dbReference type="InterPro" id="IPR011263">
    <property type="entry name" value="DNA-dir_RNA_pol_RpoA/D/Rpb3"/>
</dbReference>
<dbReference type="Pfam" id="PF00535">
    <property type="entry name" value="Glycos_transf_2"/>
    <property type="match status" value="1"/>
</dbReference>
<dbReference type="InterPro" id="IPR033901">
    <property type="entry name" value="RNAPI/III_AC40"/>
</dbReference>
<dbReference type="Gene3D" id="3.90.550.10">
    <property type="entry name" value="Spore Coat Polysaccharide Biosynthesis Protein SpsA, Chain A"/>
    <property type="match status" value="1"/>
</dbReference>
<evidence type="ECO:0000256" key="4">
    <source>
        <dbReference type="ARBA" id="ARBA00023163"/>
    </source>
</evidence>
<dbReference type="AlphaFoldDB" id="A0A9J2P0E8"/>
<protein>
    <recommendedName>
        <fullName evidence="2">DNA-directed RNA polymerases I and III subunit RPAC1</fullName>
    </recommendedName>
</protein>
<evidence type="ECO:0000256" key="1">
    <source>
        <dbReference type="ARBA" id="ARBA00004123"/>
    </source>
</evidence>
<proteinExistence type="inferred from homology"/>
<organism evidence="8 9">
    <name type="scientific">Ascaris lumbricoides</name>
    <name type="common">Giant roundworm</name>
    <dbReference type="NCBI Taxonomy" id="6252"/>
    <lineage>
        <taxon>Eukaryota</taxon>
        <taxon>Metazoa</taxon>
        <taxon>Ecdysozoa</taxon>
        <taxon>Nematoda</taxon>
        <taxon>Chromadorea</taxon>
        <taxon>Rhabditida</taxon>
        <taxon>Spirurina</taxon>
        <taxon>Ascaridomorpha</taxon>
        <taxon>Ascaridoidea</taxon>
        <taxon>Ascarididae</taxon>
        <taxon>Ascaris</taxon>
    </lineage>
</organism>
<evidence type="ECO:0000256" key="3">
    <source>
        <dbReference type="ARBA" id="ARBA00022478"/>
    </source>
</evidence>
<evidence type="ECO:0000313" key="8">
    <source>
        <dbReference type="Proteomes" id="UP000036681"/>
    </source>
</evidence>
<dbReference type="WBParaSite" id="ALUE_0000328201-mRNA-1">
    <property type="protein sequence ID" value="ALUE_0000328201-mRNA-1"/>
    <property type="gene ID" value="ALUE_0000328201"/>
</dbReference>
<dbReference type="SUPFAM" id="SSF55257">
    <property type="entry name" value="RBP11-like subunits of RNA polymerase"/>
    <property type="match status" value="1"/>
</dbReference>
<dbReference type="InterPro" id="IPR001173">
    <property type="entry name" value="Glyco_trans_2-like"/>
</dbReference>
<dbReference type="InterPro" id="IPR022842">
    <property type="entry name" value="RNAP_Rpo3/Rpb3/RPAC1"/>
</dbReference>
<dbReference type="InterPro" id="IPR036643">
    <property type="entry name" value="RNApol_insert_sf"/>
</dbReference>
<feature type="domain" description="DNA-directed RNA polymerase RpoA/D/Rpb3-type" evidence="7">
    <location>
        <begin position="483"/>
        <end position="771"/>
    </location>
</feature>
<keyword evidence="3" id="KW-0240">DNA-directed RNA polymerase</keyword>
<dbReference type="CDD" id="cd04188">
    <property type="entry name" value="DPG_synthase"/>
    <property type="match status" value="1"/>
</dbReference>
<keyword evidence="5" id="KW-0539">Nucleus</keyword>
<dbReference type="GO" id="GO:0046983">
    <property type="term" value="F:protein dimerization activity"/>
    <property type="evidence" value="ECO:0007669"/>
    <property type="project" value="InterPro"/>
</dbReference>
<dbReference type="PANTHER" id="PTHR11800">
    <property type="entry name" value="DNA-DIRECTED RNA POLYMERASE"/>
    <property type="match status" value="1"/>
</dbReference>
<dbReference type="PANTHER" id="PTHR11800:SF13">
    <property type="entry name" value="DNA-DIRECTED RNA POLYMERASES I AND III SUBUNIT RPAC1"/>
    <property type="match status" value="1"/>
</dbReference>
<dbReference type="SMART" id="SM00662">
    <property type="entry name" value="RPOLD"/>
    <property type="match status" value="1"/>
</dbReference>
<accession>A0A9J2P0E8</accession>
<evidence type="ECO:0000313" key="9">
    <source>
        <dbReference type="WBParaSite" id="ALUE_0000328201-mRNA-1"/>
    </source>
</evidence>